<dbReference type="AlphaFoldDB" id="A0A6P1GAJ5"/>
<comment type="similarity">
    <text evidence="1">Belongs to the short-chain dehydrogenases/reductases (SDR) family.</text>
</comment>
<dbReference type="GO" id="GO:0032787">
    <property type="term" value="P:monocarboxylic acid metabolic process"/>
    <property type="evidence" value="ECO:0007669"/>
    <property type="project" value="UniProtKB-ARBA"/>
</dbReference>
<gene>
    <name evidence="4" type="ORF">GP480_02690</name>
</gene>
<dbReference type="PRINTS" id="PR00080">
    <property type="entry name" value="SDRFAMILY"/>
</dbReference>
<dbReference type="RefSeq" id="WP_160095641.1">
    <property type="nucleotide sequence ID" value="NZ_CP047224.1"/>
</dbReference>
<dbReference type="InterPro" id="IPR002347">
    <property type="entry name" value="SDR_fam"/>
</dbReference>
<name>A0A6P1GAJ5_9RICK</name>
<dbReference type="PROSITE" id="PS00061">
    <property type="entry name" value="ADH_SHORT"/>
    <property type="match status" value="1"/>
</dbReference>
<accession>A0A6P1GAJ5</accession>
<reference evidence="4 5" key="1">
    <citation type="journal article" date="2020" name="MBio">
        <title>Erratum for Teymournejad et al., 'Isolation and Molecular Analysis of a Novel Neorickettsia Species That Causes Potomac Horse Fever'.</title>
        <authorList>
            <person name="Teymournejad O."/>
            <person name="Lin M."/>
            <person name="Bekebrede H."/>
            <person name="Kamr A."/>
            <person name="Toribio R.E."/>
            <person name="Arroyo L.G."/>
            <person name="Baird J.D."/>
            <person name="Rikihisa Y."/>
        </authorList>
    </citation>
    <scope>NUCLEOTIDE SEQUENCE [LARGE SCALE GENOMIC DNA]</scope>
    <source>
        <strain evidence="4 5">Fin17</strain>
    </source>
</reference>
<dbReference type="GO" id="GO:0016491">
    <property type="term" value="F:oxidoreductase activity"/>
    <property type="evidence" value="ECO:0007669"/>
    <property type="project" value="UniProtKB-KW"/>
</dbReference>
<dbReference type="PRINTS" id="PR00081">
    <property type="entry name" value="GDHRDH"/>
</dbReference>
<reference evidence="4 5" key="2">
    <citation type="journal article" date="2020" name="MBio">
        <title>Isolation and Molecular Analysis of a Novel Neorickettsia Species That Causes Potomac Horse Fever.</title>
        <authorList>
            <person name="Teymournejad O."/>
            <person name="Lin M."/>
            <person name="Bekebrede H."/>
            <person name="Kamr A."/>
            <person name="Toribio R.E."/>
            <person name="Arroyo L.G."/>
            <person name="Baird J.D."/>
            <person name="Rikihisa Y."/>
        </authorList>
    </citation>
    <scope>NUCLEOTIDE SEQUENCE [LARGE SCALE GENOMIC DNA]</scope>
    <source>
        <strain evidence="4 5">Fin17</strain>
    </source>
</reference>
<evidence type="ECO:0000313" key="4">
    <source>
        <dbReference type="EMBL" id="QHD65338.1"/>
    </source>
</evidence>
<dbReference type="InterPro" id="IPR050259">
    <property type="entry name" value="SDR"/>
</dbReference>
<evidence type="ECO:0000259" key="3">
    <source>
        <dbReference type="SMART" id="SM00822"/>
    </source>
</evidence>
<dbReference type="InterPro" id="IPR057326">
    <property type="entry name" value="KR_dom"/>
</dbReference>
<dbReference type="SMART" id="SM00822">
    <property type="entry name" value="PKS_KR"/>
    <property type="match status" value="1"/>
</dbReference>
<dbReference type="SUPFAM" id="SSF51735">
    <property type="entry name" value="NAD(P)-binding Rossmann-fold domains"/>
    <property type="match status" value="1"/>
</dbReference>
<dbReference type="Gene3D" id="3.40.50.720">
    <property type="entry name" value="NAD(P)-binding Rossmann-like Domain"/>
    <property type="match status" value="1"/>
</dbReference>
<dbReference type="Pfam" id="PF13561">
    <property type="entry name" value="adh_short_C2"/>
    <property type="match status" value="1"/>
</dbReference>
<sequence>MDFGLRDKRILVTGASGGIGEALVKSLHAFGARLVISGTKEAKLHALNGSIDGGAHVVTQDLSDLGNVHLLIESCKEKLGGLDGLVCNAGMTNDKLSLRMGLDSWQEVIDVNLTASFILNKGAAALMMRQKYGRIVNISSVVAVMGNPGQANYCAAKAGIIGMSKSFAREFASKGVLVNCIAPGFIKTNMTDKLTEEQIAQVLPTIPMKRVGLPEELCGIVAFLLSDMASYITGQTFHVNGGMLMV</sequence>
<organism evidence="4 5">
    <name type="scientific">Neorickettsia findlayensis</name>
    <dbReference type="NCBI Taxonomy" id="2686014"/>
    <lineage>
        <taxon>Bacteria</taxon>
        <taxon>Pseudomonadati</taxon>
        <taxon>Pseudomonadota</taxon>
        <taxon>Alphaproteobacteria</taxon>
        <taxon>Rickettsiales</taxon>
        <taxon>Anaplasmataceae</taxon>
        <taxon>Neorickettsia</taxon>
    </lineage>
</organism>
<dbReference type="InterPro" id="IPR036291">
    <property type="entry name" value="NAD(P)-bd_dom_sf"/>
</dbReference>
<protein>
    <submittedName>
        <fullName evidence="4">SDR family oxidoreductase</fullName>
    </submittedName>
</protein>
<dbReference type="NCBIfam" id="NF009466">
    <property type="entry name" value="PRK12826.1-2"/>
    <property type="match status" value="1"/>
</dbReference>
<dbReference type="EMBL" id="CP047224">
    <property type="protein sequence ID" value="QHD65338.1"/>
    <property type="molecule type" value="Genomic_DNA"/>
</dbReference>
<evidence type="ECO:0000256" key="2">
    <source>
        <dbReference type="ARBA" id="ARBA00023002"/>
    </source>
</evidence>
<evidence type="ECO:0000313" key="5">
    <source>
        <dbReference type="Proteomes" id="UP000464912"/>
    </source>
</evidence>
<proteinExistence type="inferred from homology"/>
<dbReference type="Proteomes" id="UP000464912">
    <property type="component" value="Chromosome"/>
</dbReference>
<evidence type="ECO:0000256" key="1">
    <source>
        <dbReference type="ARBA" id="ARBA00006484"/>
    </source>
</evidence>
<dbReference type="FunFam" id="3.40.50.720:FF:000173">
    <property type="entry name" value="3-oxoacyl-[acyl-carrier protein] reductase"/>
    <property type="match status" value="1"/>
</dbReference>
<dbReference type="PANTHER" id="PTHR42879:SF2">
    <property type="entry name" value="3-OXOACYL-[ACYL-CARRIER-PROTEIN] REDUCTASE FABG"/>
    <property type="match status" value="1"/>
</dbReference>
<dbReference type="PANTHER" id="PTHR42879">
    <property type="entry name" value="3-OXOACYL-(ACYL-CARRIER-PROTEIN) REDUCTASE"/>
    <property type="match status" value="1"/>
</dbReference>
<dbReference type="InterPro" id="IPR020904">
    <property type="entry name" value="Sc_DH/Rdtase_CS"/>
</dbReference>
<keyword evidence="2" id="KW-0560">Oxidoreductase</keyword>
<feature type="domain" description="Ketoreductase" evidence="3">
    <location>
        <begin position="8"/>
        <end position="189"/>
    </location>
</feature>
<dbReference type="KEGG" id="nef:GP480_02690"/>
<keyword evidence="5" id="KW-1185">Reference proteome</keyword>